<dbReference type="STRING" id="686796.SAMN04488104_103248"/>
<dbReference type="PANTHER" id="PTHR43861">
    <property type="entry name" value="TRANS-ACONITATE 2-METHYLTRANSFERASE-RELATED"/>
    <property type="match status" value="1"/>
</dbReference>
<dbReference type="AlphaFoldDB" id="A0A1G6V588"/>
<feature type="domain" description="Methyltransferase type 12" evidence="1">
    <location>
        <begin position="40"/>
        <end position="135"/>
    </location>
</feature>
<dbReference type="CDD" id="cd02440">
    <property type="entry name" value="AdoMet_MTases"/>
    <property type="match status" value="1"/>
</dbReference>
<keyword evidence="2" id="KW-0808">Transferase</keyword>
<dbReference type="PANTHER" id="PTHR43861:SF1">
    <property type="entry name" value="TRANS-ACONITATE 2-METHYLTRANSFERASE"/>
    <property type="match status" value="1"/>
</dbReference>
<dbReference type="Proteomes" id="UP000199060">
    <property type="component" value="Unassembled WGS sequence"/>
</dbReference>
<dbReference type="GO" id="GO:0032259">
    <property type="term" value="P:methylation"/>
    <property type="evidence" value="ECO:0007669"/>
    <property type="project" value="UniProtKB-KW"/>
</dbReference>
<dbReference type="GO" id="GO:0008168">
    <property type="term" value="F:methyltransferase activity"/>
    <property type="evidence" value="ECO:0007669"/>
    <property type="project" value="UniProtKB-KW"/>
</dbReference>
<dbReference type="InterPro" id="IPR013217">
    <property type="entry name" value="Methyltransf_12"/>
</dbReference>
<name>A0A1G6V588_9BACT</name>
<accession>A0A1G6V588</accession>
<protein>
    <submittedName>
        <fullName evidence="2">Methyltransferase domain-containing protein</fullName>
    </submittedName>
</protein>
<sequence length="267" mass="30347">MPNYIHGYISEEQERLLSQAGTLASLIYPWIDFSQSKNLLEIGSGVGAQSKLLLELYPELELTCVEIEASQIEKAKTNLASFFDRKITFVQQDAQQLSLDKTFDSAFICWVLEHLSQPLKVLKGAFSHLNPGGVIYLTEVFNSSFHFFPEFQGLADYYEAFNEYQRQNGGHPDVGLQLGNLLHQAGFIEIKLHHGGFHLDQSQPQPLALMCDYWKSLMKSAAEGMKEIGLISDLDLNQMEKDLDQLKTERNAVFFYQFVQAKAVRKQ</sequence>
<organism evidence="2 3">
    <name type="scientific">Algoriphagus faecimaris</name>
    <dbReference type="NCBI Taxonomy" id="686796"/>
    <lineage>
        <taxon>Bacteria</taxon>
        <taxon>Pseudomonadati</taxon>
        <taxon>Bacteroidota</taxon>
        <taxon>Cytophagia</taxon>
        <taxon>Cytophagales</taxon>
        <taxon>Cyclobacteriaceae</taxon>
        <taxon>Algoriphagus</taxon>
    </lineage>
</organism>
<dbReference type="RefSeq" id="WP_087940380.1">
    <property type="nucleotide sequence ID" value="NZ_FNAC01000032.1"/>
</dbReference>
<dbReference type="OrthoDB" id="9777830at2"/>
<dbReference type="InterPro" id="IPR029063">
    <property type="entry name" value="SAM-dependent_MTases_sf"/>
</dbReference>
<dbReference type="Gene3D" id="3.40.50.150">
    <property type="entry name" value="Vaccinia Virus protein VP39"/>
    <property type="match status" value="1"/>
</dbReference>
<keyword evidence="3" id="KW-1185">Reference proteome</keyword>
<reference evidence="3" key="1">
    <citation type="submission" date="2016-10" db="EMBL/GenBank/DDBJ databases">
        <authorList>
            <person name="Varghese N."/>
            <person name="Submissions S."/>
        </authorList>
    </citation>
    <scope>NUCLEOTIDE SEQUENCE [LARGE SCALE GENOMIC DNA]</scope>
    <source>
        <strain evidence="3">DSM 23095</strain>
    </source>
</reference>
<proteinExistence type="predicted"/>
<dbReference type="EMBL" id="FNAC01000032">
    <property type="protein sequence ID" value="SDD48752.1"/>
    <property type="molecule type" value="Genomic_DNA"/>
</dbReference>
<dbReference type="SUPFAM" id="SSF53335">
    <property type="entry name" value="S-adenosyl-L-methionine-dependent methyltransferases"/>
    <property type="match status" value="1"/>
</dbReference>
<gene>
    <name evidence="2" type="ORF">SAMN04488104_103248</name>
</gene>
<evidence type="ECO:0000259" key="1">
    <source>
        <dbReference type="Pfam" id="PF08242"/>
    </source>
</evidence>
<evidence type="ECO:0000313" key="3">
    <source>
        <dbReference type="Proteomes" id="UP000199060"/>
    </source>
</evidence>
<evidence type="ECO:0000313" key="2">
    <source>
        <dbReference type="EMBL" id="SDD48752.1"/>
    </source>
</evidence>
<dbReference type="Pfam" id="PF08242">
    <property type="entry name" value="Methyltransf_12"/>
    <property type="match status" value="1"/>
</dbReference>
<keyword evidence="2" id="KW-0489">Methyltransferase</keyword>